<keyword evidence="2" id="KW-0030">Aminoacyl-tRNA synthetase</keyword>
<keyword evidence="2" id="KW-0436">Ligase</keyword>
<feature type="compositionally biased region" description="Basic residues" evidence="1">
    <location>
        <begin position="48"/>
        <end position="57"/>
    </location>
</feature>
<dbReference type="GO" id="GO:0004820">
    <property type="term" value="F:glycine-tRNA ligase activity"/>
    <property type="evidence" value="ECO:0007669"/>
    <property type="project" value="UniProtKB-EC"/>
</dbReference>
<sequence length="137" mass="15078">AARHPAQLPAPDPDAPRLLERPRLPDPAALRHGNGRGHLSPGDDAPRARPRPLVRRLRPAEPPPDRRPLRREPEPARGLLPVSGHPQAQPARPAGALPGQPRRDRHRHARARHPLRRGRLGVADARRVGPRLGGLVR</sequence>
<dbReference type="EMBL" id="CADCVX010000426">
    <property type="protein sequence ID" value="CAA9523316.1"/>
    <property type="molecule type" value="Genomic_DNA"/>
</dbReference>
<feature type="compositionally biased region" description="Basic residues" evidence="1">
    <location>
        <begin position="103"/>
        <end position="119"/>
    </location>
</feature>
<feature type="compositionally biased region" description="Basic and acidic residues" evidence="1">
    <location>
        <begin position="63"/>
        <end position="75"/>
    </location>
</feature>
<gene>
    <name evidence="2" type="ORF">AVDCRST_MAG91-2333</name>
</gene>
<accession>A0A6J4THD2</accession>
<dbReference type="EC" id="6.1.1.14" evidence="2"/>
<organism evidence="2">
    <name type="scientific">uncultured Sphingomonadaceae bacterium</name>
    <dbReference type="NCBI Taxonomy" id="169976"/>
    <lineage>
        <taxon>Bacteria</taxon>
        <taxon>Pseudomonadati</taxon>
        <taxon>Pseudomonadota</taxon>
        <taxon>Alphaproteobacteria</taxon>
        <taxon>Sphingomonadales</taxon>
        <taxon>Sphingomonadaceae</taxon>
        <taxon>environmental samples</taxon>
    </lineage>
</organism>
<feature type="non-terminal residue" evidence="2">
    <location>
        <position position="1"/>
    </location>
</feature>
<dbReference type="AlphaFoldDB" id="A0A6J4THD2"/>
<evidence type="ECO:0000313" key="2">
    <source>
        <dbReference type="EMBL" id="CAA9523316.1"/>
    </source>
</evidence>
<feature type="non-terminal residue" evidence="2">
    <location>
        <position position="137"/>
    </location>
</feature>
<name>A0A6J4THD2_9SPHN</name>
<proteinExistence type="predicted"/>
<reference evidence="2" key="1">
    <citation type="submission" date="2020-02" db="EMBL/GenBank/DDBJ databases">
        <authorList>
            <person name="Meier V. D."/>
        </authorList>
    </citation>
    <scope>NUCLEOTIDE SEQUENCE</scope>
    <source>
        <strain evidence="2">AVDCRST_MAG91</strain>
    </source>
</reference>
<feature type="compositionally biased region" description="Basic and acidic residues" evidence="1">
    <location>
        <begin position="14"/>
        <end position="24"/>
    </location>
</feature>
<evidence type="ECO:0000256" key="1">
    <source>
        <dbReference type="SAM" id="MobiDB-lite"/>
    </source>
</evidence>
<feature type="region of interest" description="Disordered" evidence="1">
    <location>
        <begin position="1"/>
        <end position="137"/>
    </location>
</feature>
<protein>
    <submittedName>
        <fullName evidence="2">Glycyl-tRNA synthetase alpha chain</fullName>
        <ecNumber evidence="2">6.1.1.14</ecNumber>
    </submittedName>
</protein>